<evidence type="ECO:0000256" key="3">
    <source>
        <dbReference type="ARBA" id="ARBA00022729"/>
    </source>
</evidence>
<gene>
    <name evidence="10" type="ORF">NQ317_010444</name>
</gene>
<evidence type="ECO:0000256" key="6">
    <source>
        <dbReference type="ARBA" id="ARBA00022989"/>
    </source>
</evidence>
<dbReference type="InterPro" id="IPR056370">
    <property type="entry name" value="Shg-like_Ig-like"/>
</dbReference>
<dbReference type="Pfam" id="PF00028">
    <property type="entry name" value="Cadherin"/>
    <property type="match status" value="3"/>
</dbReference>
<name>A0ABQ9JZN8_9CUCU</name>
<protein>
    <recommendedName>
        <fullName evidence="9">Cadherin domain-containing protein</fullName>
    </recommendedName>
</protein>
<dbReference type="Pfam" id="PF24811">
    <property type="entry name" value="Ig_Shg"/>
    <property type="match status" value="1"/>
</dbReference>
<feature type="domain" description="Cadherin" evidence="9">
    <location>
        <begin position="44"/>
        <end position="150"/>
    </location>
</feature>
<keyword evidence="7" id="KW-0472">Membrane</keyword>
<accession>A0ABQ9JZN8</accession>
<evidence type="ECO:0000313" key="10">
    <source>
        <dbReference type="EMBL" id="KAJ8982823.1"/>
    </source>
</evidence>
<keyword evidence="4" id="KW-0677">Repeat</keyword>
<keyword evidence="11" id="KW-1185">Reference proteome</keyword>
<feature type="domain" description="Cadherin" evidence="9">
    <location>
        <begin position="153"/>
        <end position="262"/>
    </location>
</feature>
<dbReference type="PROSITE" id="PS00232">
    <property type="entry name" value="CADHERIN_1"/>
    <property type="match status" value="3"/>
</dbReference>
<evidence type="ECO:0000256" key="2">
    <source>
        <dbReference type="ARBA" id="ARBA00022692"/>
    </source>
</evidence>
<dbReference type="EMBL" id="JAPWTJ010000106">
    <property type="protein sequence ID" value="KAJ8982823.1"/>
    <property type="molecule type" value="Genomic_DNA"/>
</dbReference>
<evidence type="ECO:0000256" key="5">
    <source>
        <dbReference type="ARBA" id="ARBA00022837"/>
    </source>
</evidence>
<reference evidence="10" key="1">
    <citation type="journal article" date="2023" name="Insect Mol. Biol.">
        <title>Genome sequencing provides insights into the evolution of gene families encoding plant cell wall-degrading enzymes in longhorned beetles.</title>
        <authorList>
            <person name="Shin N.R."/>
            <person name="Okamura Y."/>
            <person name="Kirsch R."/>
            <person name="Pauchet Y."/>
        </authorList>
    </citation>
    <scope>NUCLEOTIDE SEQUENCE</scope>
    <source>
        <strain evidence="10">MMC_N1</strain>
    </source>
</reference>
<evidence type="ECO:0000256" key="7">
    <source>
        <dbReference type="ARBA" id="ARBA00023136"/>
    </source>
</evidence>
<evidence type="ECO:0000313" key="11">
    <source>
        <dbReference type="Proteomes" id="UP001162164"/>
    </source>
</evidence>
<comment type="subcellular location">
    <subcellularLocation>
        <location evidence="1">Membrane</location>
        <topology evidence="1">Single-pass membrane protein</topology>
    </subcellularLocation>
</comment>
<dbReference type="Gene3D" id="2.60.40.60">
    <property type="entry name" value="Cadherins"/>
    <property type="match status" value="7"/>
</dbReference>
<feature type="domain" description="Cadherin" evidence="9">
    <location>
        <begin position="269"/>
        <end position="369"/>
    </location>
</feature>
<comment type="caution">
    <text evidence="10">The sequence shown here is derived from an EMBL/GenBank/DDBJ whole genome shotgun (WGS) entry which is preliminary data.</text>
</comment>
<evidence type="ECO:0000256" key="1">
    <source>
        <dbReference type="ARBA" id="ARBA00004167"/>
    </source>
</evidence>
<dbReference type="SMART" id="SM00112">
    <property type="entry name" value="CA"/>
    <property type="match status" value="6"/>
</dbReference>
<evidence type="ECO:0000256" key="4">
    <source>
        <dbReference type="ARBA" id="ARBA00022737"/>
    </source>
</evidence>
<dbReference type="SUPFAM" id="SSF49313">
    <property type="entry name" value="Cadherin-like"/>
    <property type="match status" value="6"/>
</dbReference>
<evidence type="ECO:0000256" key="8">
    <source>
        <dbReference type="PROSITE-ProRule" id="PRU00043"/>
    </source>
</evidence>
<dbReference type="InterPro" id="IPR039808">
    <property type="entry name" value="Cadherin"/>
</dbReference>
<dbReference type="Proteomes" id="UP001162164">
    <property type="component" value="Unassembled WGS sequence"/>
</dbReference>
<feature type="domain" description="Cadherin" evidence="9">
    <location>
        <begin position="590"/>
        <end position="691"/>
    </location>
</feature>
<feature type="domain" description="Cadherin" evidence="9">
    <location>
        <begin position="1"/>
        <end position="43"/>
    </location>
</feature>
<dbReference type="PANTHER" id="PTHR24027:SF422">
    <property type="entry name" value="CADHERIN DOMAIN-CONTAINING PROTEIN"/>
    <property type="match status" value="1"/>
</dbReference>
<keyword evidence="2" id="KW-0812">Transmembrane</keyword>
<dbReference type="InterPro" id="IPR015919">
    <property type="entry name" value="Cadherin-like_sf"/>
</dbReference>
<proteinExistence type="predicted"/>
<evidence type="ECO:0000259" key="9">
    <source>
        <dbReference type="PROSITE" id="PS50268"/>
    </source>
</evidence>
<feature type="domain" description="Cadherin" evidence="9">
    <location>
        <begin position="471"/>
        <end position="581"/>
    </location>
</feature>
<dbReference type="PROSITE" id="PS50268">
    <property type="entry name" value="CADHERIN_2"/>
    <property type="match status" value="7"/>
</dbReference>
<keyword evidence="5 8" id="KW-0106">Calcium</keyword>
<feature type="domain" description="Cadherin" evidence="9">
    <location>
        <begin position="371"/>
        <end position="470"/>
    </location>
</feature>
<sequence length="946" mass="106896">MNLHDKKELYLTVQATDNGRPPLSDICTFKVTVTDINDNNPSFDSSDYNTHVNEDAKENSEVMRVFAYDVDDGENSRLTYSFGIDERFSKYFKIDSDTGVVYLVQTLGKGKKDMKFNNTVTVSDNGVHPNSVRAEVSIVVVGSDKLPPVIIRRDPERQLVLPEDFSDYSKKLVTIEAESSMEDKEVAFELVKGKTAQTNKDQTFVLTPENENTAYIKLIRPLDYETVTEYMLTVCLRNKNSMETSVNIPIKIEDVNDETPTFLEFLRGSVVENNLPGAQAMQVRAIDKDGTAANNIVSYELVDNLDKFSIDITTGVITSNVPFDREDVPLYHHLTIPPSALIKDSEAPNSVIQTFQISIEDQNDNKPQFNKPMYTFSNISERANKASLVGEVRAEDKDTASIITYSIIEGNEGSAFYIENTTGRIRVHNELDFETIERYNMTIRAFDGEYEDTANVVISILNENDEFPRFEEYTKRIKFEEEKLIEGCIITMTAYDPDIKNRSADQHIIFEVGKDQKEFLNVSNDGCVRLTKPLDRDPPYGNPTRQVFIHALDNDGGTDSLRTHAEITIVLEDINDNAPFLNVTEIVWYENQEPGLISKLSADDYDTPRNGPPFKFSLASSISYEIGEKFSISGDELYARVTFDREERKYYDIAITITDSGIPALSGSSILRVIIGDVNDNEAQDGESSIFVYKYVNGADTDIEIGRVYVEDPDDWDLPDKVFVQQNSFEEFGLNSSNNGMILMKPTTNAGTYIVNYEVTESHLPNIPSHTVKAVVSITVKDIVEEAVRKSGSIRMKGITMEEFVSKSESGMSKKDILQQQFAKIVNTSIVNVDVFTVLQSPNKNSSFIDVRFSAHGSPYYAPERLNNKITEHQDKLYQRLSSVSVLKLTKGYQPVTVIVLWIDCELKQYTRTELAATAHHQQNKFSSVFLHRHQIVLKSENIDRQ</sequence>
<keyword evidence="6" id="KW-1133">Transmembrane helix</keyword>
<dbReference type="CDD" id="cd11304">
    <property type="entry name" value="Cadherin_repeat"/>
    <property type="match status" value="6"/>
</dbReference>
<dbReference type="PANTHER" id="PTHR24027">
    <property type="entry name" value="CADHERIN-23"/>
    <property type="match status" value="1"/>
</dbReference>
<dbReference type="PRINTS" id="PR00205">
    <property type="entry name" value="CADHERIN"/>
</dbReference>
<organism evidence="10 11">
    <name type="scientific">Molorchus minor</name>
    <dbReference type="NCBI Taxonomy" id="1323400"/>
    <lineage>
        <taxon>Eukaryota</taxon>
        <taxon>Metazoa</taxon>
        <taxon>Ecdysozoa</taxon>
        <taxon>Arthropoda</taxon>
        <taxon>Hexapoda</taxon>
        <taxon>Insecta</taxon>
        <taxon>Pterygota</taxon>
        <taxon>Neoptera</taxon>
        <taxon>Endopterygota</taxon>
        <taxon>Coleoptera</taxon>
        <taxon>Polyphaga</taxon>
        <taxon>Cucujiformia</taxon>
        <taxon>Chrysomeloidea</taxon>
        <taxon>Cerambycidae</taxon>
        <taxon>Lamiinae</taxon>
        <taxon>Monochamini</taxon>
        <taxon>Molorchus</taxon>
    </lineage>
</organism>
<dbReference type="InterPro" id="IPR002126">
    <property type="entry name" value="Cadherin-like_dom"/>
</dbReference>
<dbReference type="InterPro" id="IPR020894">
    <property type="entry name" value="Cadherin_CS"/>
</dbReference>
<keyword evidence="3" id="KW-0732">Signal</keyword>